<dbReference type="Proteomes" id="UP000737018">
    <property type="component" value="Unassembled WGS sequence"/>
</dbReference>
<accession>A0A8J4W3L6</accession>
<evidence type="ECO:0000256" key="1">
    <source>
        <dbReference type="SAM" id="Phobius"/>
    </source>
</evidence>
<sequence>MSHPYTTSPSDIFTPFHLKYAIPRQLAVLLIAYGYSFIKINLGNHDLANLANDKATKKLKHPQCLIHNHLLIWTQFAHSNLQQTMGTIHFQRNDQLKVKHNRTTN</sequence>
<feature type="transmembrane region" description="Helical" evidence="1">
    <location>
        <begin position="20"/>
        <end position="38"/>
    </location>
</feature>
<keyword evidence="1" id="KW-0472">Membrane</keyword>
<dbReference type="EMBL" id="JRKL02000600">
    <property type="protein sequence ID" value="KAF3969851.1"/>
    <property type="molecule type" value="Genomic_DNA"/>
</dbReference>
<organism evidence="2 3">
    <name type="scientific">Castanea mollissima</name>
    <name type="common">Chinese chestnut</name>
    <dbReference type="NCBI Taxonomy" id="60419"/>
    <lineage>
        <taxon>Eukaryota</taxon>
        <taxon>Viridiplantae</taxon>
        <taxon>Streptophyta</taxon>
        <taxon>Embryophyta</taxon>
        <taxon>Tracheophyta</taxon>
        <taxon>Spermatophyta</taxon>
        <taxon>Magnoliopsida</taxon>
        <taxon>eudicotyledons</taxon>
        <taxon>Gunneridae</taxon>
        <taxon>Pentapetalae</taxon>
        <taxon>rosids</taxon>
        <taxon>fabids</taxon>
        <taxon>Fagales</taxon>
        <taxon>Fagaceae</taxon>
        <taxon>Castanea</taxon>
    </lineage>
</organism>
<evidence type="ECO:0000313" key="3">
    <source>
        <dbReference type="Proteomes" id="UP000737018"/>
    </source>
</evidence>
<keyword evidence="1" id="KW-1133">Transmembrane helix</keyword>
<proteinExistence type="predicted"/>
<comment type="caution">
    <text evidence="2">The sequence shown here is derived from an EMBL/GenBank/DDBJ whole genome shotgun (WGS) entry which is preliminary data.</text>
</comment>
<name>A0A8J4W3L6_9ROSI</name>
<dbReference type="AlphaFoldDB" id="A0A8J4W3L6"/>
<gene>
    <name evidence="2" type="ORF">CMV_006393</name>
</gene>
<evidence type="ECO:0000313" key="2">
    <source>
        <dbReference type="EMBL" id="KAF3969851.1"/>
    </source>
</evidence>
<reference evidence="2" key="1">
    <citation type="submission" date="2020-03" db="EMBL/GenBank/DDBJ databases">
        <title>Castanea mollissima Vanexum genome sequencing.</title>
        <authorList>
            <person name="Staton M."/>
        </authorList>
    </citation>
    <scope>NUCLEOTIDE SEQUENCE</scope>
    <source>
        <tissue evidence="2">Leaf</tissue>
    </source>
</reference>
<protein>
    <submittedName>
        <fullName evidence="2">Uncharacterized protein</fullName>
    </submittedName>
</protein>
<keyword evidence="1" id="KW-0812">Transmembrane</keyword>
<keyword evidence="3" id="KW-1185">Reference proteome</keyword>